<dbReference type="RefSeq" id="WP_035249096.1">
    <property type="nucleotide sequence ID" value="NZ_AQQY01000002.1"/>
</dbReference>
<name>A0A058ZNB7_9RHOB</name>
<evidence type="ECO:0000313" key="2">
    <source>
        <dbReference type="EMBL" id="KCV83058.1"/>
    </source>
</evidence>
<dbReference type="OrthoDB" id="9800666at2"/>
<comment type="caution">
    <text evidence="2">The sequence shown here is derived from an EMBL/GenBank/DDBJ whole genome shotgun (WGS) entry which is preliminary data.</text>
</comment>
<dbReference type="PANTHER" id="PTHR39335:SF1">
    <property type="entry name" value="BLL4220 PROTEIN"/>
    <property type="match status" value="1"/>
</dbReference>
<feature type="signal peptide" evidence="1">
    <location>
        <begin position="1"/>
        <end position="22"/>
    </location>
</feature>
<keyword evidence="1" id="KW-0732">Signal</keyword>
<evidence type="ECO:0008006" key="4">
    <source>
        <dbReference type="Google" id="ProtNLM"/>
    </source>
</evidence>
<accession>A0A058ZNB7</accession>
<dbReference type="EMBL" id="AQQY01000002">
    <property type="protein sequence ID" value="KCV83058.1"/>
    <property type="molecule type" value="Genomic_DNA"/>
</dbReference>
<dbReference type="STRING" id="1461693.ATO10_05592"/>
<reference evidence="2 3" key="1">
    <citation type="submission" date="2013-04" db="EMBL/GenBank/DDBJ databases">
        <title>Shimia sp. 22II-S11-Z10 Genome Sequencing.</title>
        <authorList>
            <person name="Lai Q."/>
            <person name="Li G."/>
            <person name="Shao Z."/>
        </authorList>
    </citation>
    <scope>NUCLEOTIDE SEQUENCE [LARGE SCALE GENOMIC DNA]</scope>
    <source>
        <strain evidence="3">22II-S11-Z10</strain>
    </source>
</reference>
<proteinExistence type="predicted"/>
<gene>
    <name evidence="2" type="ORF">ATO10_05592</name>
</gene>
<dbReference type="PANTHER" id="PTHR39335">
    <property type="entry name" value="BLL4220 PROTEIN"/>
    <property type="match status" value="1"/>
</dbReference>
<keyword evidence="3" id="KW-1185">Reference proteome</keyword>
<dbReference type="PATRIC" id="fig|1461693.3.peg.1139"/>
<dbReference type="AlphaFoldDB" id="A0A058ZNB7"/>
<dbReference type="PIRSF" id="PIRSF029720">
    <property type="entry name" value="UCP029720"/>
    <property type="match status" value="1"/>
</dbReference>
<sequence>MNVKTPLALATVIATVATTAFAATAIQTGNSDAGTILTDGDGMSLYIFDKDASGVSNCYDNCAAVWPPLSASKSAKPQGDFGIIKRKDGDLQWTHKGMPLYTWVNDEVAGDITGDGVNGVWHLARP</sequence>
<dbReference type="InterPro" id="IPR014558">
    <property type="entry name" value="UCP029720"/>
</dbReference>
<dbReference type="GO" id="GO:0043448">
    <property type="term" value="P:alkane catabolic process"/>
    <property type="evidence" value="ECO:0007669"/>
    <property type="project" value="TreeGrafter"/>
</dbReference>
<evidence type="ECO:0000256" key="1">
    <source>
        <dbReference type="SAM" id="SignalP"/>
    </source>
</evidence>
<organism evidence="2 3">
    <name type="scientific">Actibacterium atlanticum</name>
    <dbReference type="NCBI Taxonomy" id="1461693"/>
    <lineage>
        <taxon>Bacteria</taxon>
        <taxon>Pseudomonadati</taxon>
        <taxon>Pseudomonadota</taxon>
        <taxon>Alphaproteobacteria</taxon>
        <taxon>Rhodobacterales</taxon>
        <taxon>Roseobacteraceae</taxon>
        <taxon>Actibacterium</taxon>
    </lineage>
</organism>
<dbReference type="InterPro" id="IPR005297">
    <property type="entry name" value="Lipoprotein_repeat"/>
</dbReference>
<protein>
    <recommendedName>
        <fullName evidence="4">Lipoprotein</fullName>
    </recommendedName>
</protein>
<feature type="chain" id="PRO_5001567134" description="Lipoprotein" evidence="1">
    <location>
        <begin position="23"/>
        <end position="126"/>
    </location>
</feature>
<dbReference type="Proteomes" id="UP000024836">
    <property type="component" value="Unassembled WGS sequence"/>
</dbReference>
<dbReference type="eggNOG" id="COG4315">
    <property type="taxonomic scope" value="Bacteria"/>
</dbReference>
<evidence type="ECO:0000313" key="3">
    <source>
        <dbReference type="Proteomes" id="UP000024836"/>
    </source>
</evidence>
<dbReference type="Pfam" id="PF03640">
    <property type="entry name" value="Lipoprotein_15"/>
    <property type="match status" value="2"/>
</dbReference>